<gene>
    <name evidence="2" type="ORF">CBR_g12456</name>
</gene>
<feature type="region of interest" description="Disordered" evidence="1">
    <location>
        <begin position="141"/>
        <end position="167"/>
    </location>
</feature>
<dbReference type="AlphaFoldDB" id="A0A388JSD1"/>
<protein>
    <submittedName>
        <fullName evidence="2">Uncharacterized protein</fullName>
    </submittedName>
</protein>
<name>A0A388JSD1_CHABU</name>
<dbReference type="Proteomes" id="UP000265515">
    <property type="component" value="Unassembled WGS sequence"/>
</dbReference>
<feature type="compositionally biased region" description="Basic and acidic residues" evidence="1">
    <location>
        <begin position="149"/>
        <end position="167"/>
    </location>
</feature>
<evidence type="ECO:0000313" key="2">
    <source>
        <dbReference type="EMBL" id="GBG60718.1"/>
    </source>
</evidence>
<evidence type="ECO:0000313" key="3">
    <source>
        <dbReference type="Proteomes" id="UP000265515"/>
    </source>
</evidence>
<organism evidence="2 3">
    <name type="scientific">Chara braunii</name>
    <name type="common">Braun's stonewort</name>
    <dbReference type="NCBI Taxonomy" id="69332"/>
    <lineage>
        <taxon>Eukaryota</taxon>
        <taxon>Viridiplantae</taxon>
        <taxon>Streptophyta</taxon>
        <taxon>Charophyceae</taxon>
        <taxon>Charales</taxon>
        <taxon>Characeae</taxon>
        <taxon>Chara</taxon>
    </lineage>
</organism>
<accession>A0A388JSD1</accession>
<dbReference type="EMBL" id="BFEA01000014">
    <property type="protein sequence ID" value="GBG60718.1"/>
    <property type="molecule type" value="Genomic_DNA"/>
</dbReference>
<sequence length="201" mass="22270">MTMATSGDLWTEAVEWFTAAQETSVRFSLAVAMLRSAAAVEVVPSISWLRSVMQGLLEISWGLEEGPAPHLHAILDRPRLDRLMRSHFEELEEGQALYAVLEARYYDNEDDITDDANSDTSATGGHAINNLNEASTYIVDDQNHNTNNHNDDDYNKSADNDGGKDCFEGDDAALLEAADENNINISLDDNNNNNNKGRHNQ</sequence>
<evidence type="ECO:0000256" key="1">
    <source>
        <dbReference type="SAM" id="MobiDB-lite"/>
    </source>
</evidence>
<comment type="caution">
    <text evidence="2">The sequence shown here is derived from an EMBL/GenBank/DDBJ whole genome shotgun (WGS) entry which is preliminary data.</text>
</comment>
<dbReference type="Gramene" id="GBG60718">
    <property type="protein sequence ID" value="GBG60718"/>
    <property type="gene ID" value="CBR_g12456"/>
</dbReference>
<reference evidence="2 3" key="1">
    <citation type="journal article" date="2018" name="Cell">
        <title>The Chara Genome: Secondary Complexity and Implications for Plant Terrestrialization.</title>
        <authorList>
            <person name="Nishiyama T."/>
            <person name="Sakayama H."/>
            <person name="Vries J.D."/>
            <person name="Buschmann H."/>
            <person name="Saint-Marcoux D."/>
            <person name="Ullrich K.K."/>
            <person name="Haas F.B."/>
            <person name="Vanderstraeten L."/>
            <person name="Becker D."/>
            <person name="Lang D."/>
            <person name="Vosolsobe S."/>
            <person name="Rombauts S."/>
            <person name="Wilhelmsson P.K.I."/>
            <person name="Janitza P."/>
            <person name="Kern R."/>
            <person name="Heyl A."/>
            <person name="Rumpler F."/>
            <person name="Villalobos L.I.A.C."/>
            <person name="Clay J.M."/>
            <person name="Skokan R."/>
            <person name="Toyoda A."/>
            <person name="Suzuki Y."/>
            <person name="Kagoshima H."/>
            <person name="Schijlen E."/>
            <person name="Tajeshwar N."/>
            <person name="Catarino B."/>
            <person name="Hetherington A.J."/>
            <person name="Saltykova A."/>
            <person name="Bonnot C."/>
            <person name="Breuninger H."/>
            <person name="Symeonidi A."/>
            <person name="Radhakrishnan G.V."/>
            <person name="Van Nieuwerburgh F."/>
            <person name="Deforce D."/>
            <person name="Chang C."/>
            <person name="Karol K.G."/>
            <person name="Hedrich R."/>
            <person name="Ulvskov P."/>
            <person name="Glockner G."/>
            <person name="Delwiche C.F."/>
            <person name="Petrasek J."/>
            <person name="Van de Peer Y."/>
            <person name="Friml J."/>
            <person name="Beilby M."/>
            <person name="Dolan L."/>
            <person name="Kohara Y."/>
            <person name="Sugano S."/>
            <person name="Fujiyama A."/>
            <person name="Delaux P.-M."/>
            <person name="Quint M."/>
            <person name="TheiBen G."/>
            <person name="Hagemann M."/>
            <person name="Harholt J."/>
            <person name="Dunand C."/>
            <person name="Zachgo S."/>
            <person name="Langdale J."/>
            <person name="Maumus F."/>
            <person name="Straeten D.V.D."/>
            <person name="Gould S.B."/>
            <person name="Rensing S.A."/>
        </authorList>
    </citation>
    <scope>NUCLEOTIDE SEQUENCE [LARGE SCALE GENOMIC DNA]</scope>
    <source>
        <strain evidence="2 3">S276</strain>
    </source>
</reference>
<keyword evidence="3" id="KW-1185">Reference proteome</keyword>
<proteinExistence type="predicted"/>